<dbReference type="InterPro" id="IPR013783">
    <property type="entry name" value="Ig-like_fold"/>
</dbReference>
<dbReference type="Bgee" id="ENSOCUG00000037428">
    <property type="expression patterns" value="Expressed in blood and 15 other cell types or tissues"/>
</dbReference>
<evidence type="ECO:0000256" key="1">
    <source>
        <dbReference type="ARBA" id="ARBA00004162"/>
    </source>
</evidence>
<dbReference type="GO" id="GO:0005886">
    <property type="term" value="C:plasma membrane"/>
    <property type="evidence" value="ECO:0007669"/>
    <property type="project" value="UniProtKB-SubCell"/>
</dbReference>
<evidence type="ECO:0000256" key="5">
    <source>
        <dbReference type="ARBA" id="ARBA00022737"/>
    </source>
</evidence>
<evidence type="ECO:0000313" key="14">
    <source>
        <dbReference type="Proteomes" id="UP000001811"/>
    </source>
</evidence>
<keyword evidence="6 12" id="KW-1133">Transmembrane helix</keyword>
<evidence type="ECO:0000256" key="7">
    <source>
        <dbReference type="ARBA" id="ARBA00023136"/>
    </source>
</evidence>
<evidence type="ECO:0000256" key="9">
    <source>
        <dbReference type="ARBA" id="ARBA00023180"/>
    </source>
</evidence>
<protein>
    <submittedName>
        <fullName evidence="13">Uncharacterized protein</fullName>
    </submittedName>
</protein>
<feature type="region of interest" description="Disordered" evidence="11">
    <location>
        <begin position="439"/>
        <end position="478"/>
    </location>
</feature>
<evidence type="ECO:0000256" key="12">
    <source>
        <dbReference type="SAM" id="Phobius"/>
    </source>
</evidence>
<evidence type="ECO:0000256" key="2">
    <source>
        <dbReference type="ARBA" id="ARBA00022475"/>
    </source>
</evidence>
<dbReference type="InterPro" id="IPR050412">
    <property type="entry name" value="Ig-like_Receptors_ImmuneReg"/>
</dbReference>
<dbReference type="InterPro" id="IPR036179">
    <property type="entry name" value="Ig-like_dom_sf"/>
</dbReference>
<evidence type="ECO:0000256" key="3">
    <source>
        <dbReference type="ARBA" id="ARBA00022692"/>
    </source>
</evidence>
<dbReference type="GeneTree" id="ENSGT01100000263478"/>
<evidence type="ECO:0000256" key="11">
    <source>
        <dbReference type="SAM" id="MobiDB-lite"/>
    </source>
</evidence>
<dbReference type="GO" id="GO:0032396">
    <property type="term" value="F:inhibitory MHC class I receptor activity"/>
    <property type="evidence" value="ECO:0007669"/>
    <property type="project" value="TreeGrafter"/>
</dbReference>
<dbReference type="AlphaFoldDB" id="A0A5F9CRA4"/>
<keyword evidence="7 12" id="KW-0472">Membrane</keyword>
<dbReference type="Gene3D" id="2.60.40.10">
    <property type="entry name" value="Immunoglobulins"/>
    <property type="match status" value="2"/>
</dbReference>
<dbReference type="SMR" id="A0A5F9CRA4"/>
<feature type="compositionally biased region" description="Pro residues" evidence="11">
    <location>
        <begin position="460"/>
        <end position="474"/>
    </location>
</feature>
<dbReference type="FunFam" id="2.60.40.10:FF:000049">
    <property type="entry name" value="Leukocyte immunoglobulin-like receptor subfamily B member 1"/>
    <property type="match status" value="2"/>
</dbReference>
<dbReference type="PANTHER" id="PTHR11738:SF179">
    <property type="entry name" value="LEUKOCYTE IMMUNOGLOBULIN-LIKE RECEPTOR SUBFAMILY A MEMBER 5"/>
    <property type="match status" value="1"/>
</dbReference>
<sequence length="517" mass="55693">MAATAGAGPIQSQEPGAAFGAGPKHWGHLPLLPRPWQGAGSEEQLWTRKLCPYGMPAHYATAPAPTTRVFVTAPCRSLGPGNSRKDPVSFSHEMSHLAHGYTWRRPVPTGDVVPGQEGSWPLRNIWREMCLGLGSCMLCAQQLKAETRHPGAGVSPLGRPVCLVLGPGPGRGGRSWLTGRGRGPHPCREPVPSPSWGLRAWLGVRCGSPSCGLRVEQPCDAGKTRPPSFHTRCVPVPWALCRGWSGDAMNPSFMVLLCLGTLPRPILWAEPGSVIALGRPGTLWCQGTLEAQECRLYKEGIPEPWDRVMPLERRNKVKFSIPLMAEVYTGRYSCVCLSTAGWSEPSDALELRVSGAYSKPSLSALPSPVVTSGDNVTLQCRSQLGFHRFILTEEGAPWAARTRSSEPHPSAQSQALFPVGPVTPGRRWAFQCYGSYRENPSVWSEPSDALELGVTGGPEPSSPSHPQPGSPAAPAPQDHSLENLIRMGVAGLVLLGLGLLLAEAWYSQRRTRAAGQR</sequence>
<dbReference type="Ensembl" id="ENSOCUT00000061233.1">
    <property type="protein sequence ID" value="ENSOCUP00000035884.1"/>
    <property type="gene ID" value="ENSOCUG00000037428.1"/>
</dbReference>
<feature type="transmembrane region" description="Helical" evidence="12">
    <location>
        <begin position="484"/>
        <end position="502"/>
    </location>
</feature>
<dbReference type="Pfam" id="PF13895">
    <property type="entry name" value="Ig_2"/>
    <property type="match status" value="1"/>
</dbReference>
<comment type="subcellular location">
    <subcellularLocation>
        <location evidence="1">Cell membrane</location>
        <topology evidence="1">Single-pass membrane protein</topology>
    </subcellularLocation>
</comment>
<dbReference type="SUPFAM" id="SSF48726">
    <property type="entry name" value="Immunoglobulin"/>
    <property type="match status" value="2"/>
</dbReference>
<name>A0A5F9CRA4_RABIT</name>
<proteinExistence type="predicted"/>
<dbReference type="PANTHER" id="PTHR11738">
    <property type="entry name" value="MHC CLASS I NK CELL RECEPTOR"/>
    <property type="match status" value="1"/>
</dbReference>
<dbReference type="GO" id="GO:0002764">
    <property type="term" value="P:immune response-regulating signaling pathway"/>
    <property type="evidence" value="ECO:0007669"/>
    <property type="project" value="TreeGrafter"/>
</dbReference>
<evidence type="ECO:0000256" key="4">
    <source>
        <dbReference type="ARBA" id="ARBA00022729"/>
    </source>
</evidence>
<organism evidence="13 14">
    <name type="scientific">Oryctolagus cuniculus</name>
    <name type="common">Rabbit</name>
    <dbReference type="NCBI Taxonomy" id="9986"/>
    <lineage>
        <taxon>Eukaryota</taxon>
        <taxon>Metazoa</taxon>
        <taxon>Chordata</taxon>
        <taxon>Craniata</taxon>
        <taxon>Vertebrata</taxon>
        <taxon>Euteleostomi</taxon>
        <taxon>Mammalia</taxon>
        <taxon>Eutheria</taxon>
        <taxon>Euarchontoglires</taxon>
        <taxon>Glires</taxon>
        <taxon>Lagomorpha</taxon>
        <taxon>Leporidae</taxon>
        <taxon>Oryctolagus</taxon>
    </lineage>
</organism>
<evidence type="ECO:0000256" key="8">
    <source>
        <dbReference type="ARBA" id="ARBA00023157"/>
    </source>
</evidence>
<keyword evidence="3 12" id="KW-0812">Transmembrane</keyword>
<evidence type="ECO:0000256" key="6">
    <source>
        <dbReference type="ARBA" id="ARBA00022989"/>
    </source>
</evidence>
<reference evidence="13" key="3">
    <citation type="submission" date="2025-09" db="UniProtKB">
        <authorList>
            <consortium name="Ensembl"/>
        </authorList>
    </citation>
    <scope>IDENTIFICATION</scope>
    <source>
        <strain evidence="13">Thorbecke</strain>
    </source>
</reference>
<keyword evidence="10" id="KW-0393">Immunoglobulin domain</keyword>
<feature type="region of interest" description="Disordered" evidence="11">
    <location>
        <begin position="1"/>
        <end position="22"/>
    </location>
</feature>
<keyword evidence="5" id="KW-0677">Repeat</keyword>
<evidence type="ECO:0000313" key="13">
    <source>
        <dbReference type="Ensembl" id="ENSOCUP00000035884.1"/>
    </source>
</evidence>
<dbReference type="GO" id="GO:0019221">
    <property type="term" value="P:cytokine-mediated signaling pathway"/>
    <property type="evidence" value="ECO:0007669"/>
    <property type="project" value="TreeGrafter"/>
</dbReference>
<keyword evidence="4" id="KW-0732">Signal</keyword>
<keyword evidence="14" id="KW-1185">Reference proteome</keyword>
<dbReference type="InParanoid" id="A0A5F9CRA4"/>
<dbReference type="Proteomes" id="UP000001811">
    <property type="component" value="Unplaced"/>
</dbReference>
<accession>A0A5F9CRA4</accession>
<dbReference type="FunCoup" id="A0A5F9CRA4">
    <property type="interactions" value="4"/>
</dbReference>
<keyword evidence="9" id="KW-0325">Glycoprotein</keyword>
<reference evidence="13 14" key="1">
    <citation type="journal article" date="2011" name="Nature">
        <title>A high-resolution map of human evolutionary constraint using 29 mammals.</title>
        <authorList>
            <person name="Lindblad-Toh K."/>
            <person name="Garber M."/>
            <person name="Zuk O."/>
            <person name="Lin M.F."/>
            <person name="Parker B.J."/>
            <person name="Washietl S."/>
            <person name="Kheradpour P."/>
            <person name="Ernst J."/>
            <person name="Jordan G."/>
            <person name="Mauceli E."/>
            <person name="Ward L.D."/>
            <person name="Lowe C.B."/>
            <person name="Holloway A.K."/>
            <person name="Clamp M."/>
            <person name="Gnerre S."/>
            <person name="Alfoldi J."/>
            <person name="Beal K."/>
            <person name="Chang J."/>
            <person name="Clawson H."/>
            <person name="Cuff J."/>
            <person name="Di Palma F."/>
            <person name="Fitzgerald S."/>
            <person name="Flicek P."/>
            <person name="Guttman M."/>
            <person name="Hubisz M.J."/>
            <person name="Jaffe D.B."/>
            <person name="Jungreis I."/>
            <person name="Kent W.J."/>
            <person name="Kostka D."/>
            <person name="Lara M."/>
            <person name="Martins A.L."/>
            <person name="Massingham T."/>
            <person name="Moltke I."/>
            <person name="Raney B.J."/>
            <person name="Rasmussen M.D."/>
            <person name="Robinson J."/>
            <person name="Stark A."/>
            <person name="Vilella A.J."/>
            <person name="Wen J."/>
            <person name="Xie X."/>
            <person name="Zody M.C."/>
            <person name="Baldwin J."/>
            <person name="Bloom T."/>
            <person name="Chin C.W."/>
            <person name="Heiman D."/>
            <person name="Nicol R."/>
            <person name="Nusbaum C."/>
            <person name="Young S."/>
            <person name="Wilkinson J."/>
            <person name="Worley K.C."/>
            <person name="Kovar C.L."/>
            <person name="Muzny D.M."/>
            <person name="Gibbs R.A."/>
            <person name="Cree A."/>
            <person name="Dihn H.H."/>
            <person name="Fowler G."/>
            <person name="Jhangiani S."/>
            <person name="Joshi V."/>
            <person name="Lee S."/>
            <person name="Lewis L.R."/>
            <person name="Nazareth L.V."/>
            <person name="Okwuonu G."/>
            <person name="Santibanez J."/>
            <person name="Warren W.C."/>
            <person name="Mardis E.R."/>
            <person name="Weinstock G.M."/>
            <person name="Wilson R.K."/>
            <person name="Delehaunty K."/>
            <person name="Dooling D."/>
            <person name="Fronik C."/>
            <person name="Fulton L."/>
            <person name="Fulton B."/>
            <person name="Graves T."/>
            <person name="Minx P."/>
            <person name="Sodergren E."/>
            <person name="Birney E."/>
            <person name="Margulies E.H."/>
            <person name="Herrero J."/>
            <person name="Green E.D."/>
            <person name="Haussler D."/>
            <person name="Siepel A."/>
            <person name="Goldman N."/>
            <person name="Pollard K.S."/>
            <person name="Pedersen J.S."/>
            <person name="Lander E.S."/>
            <person name="Kellis M."/>
        </authorList>
    </citation>
    <scope>NUCLEOTIDE SEQUENCE [LARGE SCALE GENOMIC DNA]</scope>
    <source>
        <strain evidence="14">Thorbecke</strain>
    </source>
</reference>
<keyword evidence="2" id="KW-1003">Cell membrane</keyword>
<evidence type="ECO:0000256" key="10">
    <source>
        <dbReference type="ARBA" id="ARBA00023319"/>
    </source>
</evidence>
<reference evidence="13" key="2">
    <citation type="submission" date="2025-08" db="UniProtKB">
        <authorList>
            <consortium name="Ensembl"/>
        </authorList>
    </citation>
    <scope>IDENTIFICATION</scope>
    <source>
        <strain evidence="13">Thorbecke</strain>
    </source>
</reference>
<keyword evidence="8" id="KW-1015">Disulfide bond</keyword>